<gene>
    <name evidence="2" type="ORF">CC86DRAFT_469697</name>
</gene>
<evidence type="ECO:0000256" key="1">
    <source>
        <dbReference type="SAM" id="MobiDB-lite"/>
    </source>
</evidence>
<dbReference type="Proteomes" id="UP000799424">
    <property type="component" value="Unassembled WGS sequence"/>
</dbReference>
<feature type="region of interest" description="Disordered" evidence="1">
    <location>
        <begin position="237"/>
        <end position="264"/>
    </location>
</feature>
<dbReference type="OrthoDB" id="3553547at2759"/>
<dbReference type="AlphaFoldDB" id="A0A6A6ZS46"/>
<sequence length="703" mass="78810">MDGLIQKLARRLKRNALSSQQPHPLNPTEEEPISPRKHAAEVPRIATPPLGPTLQDTFKAAEVDSPKVVTAESSDCQSPRLRLPRHGSAAPSPSPPQHAPLYPTPRSTTPPDSHLEQTREEPPSDQGVLPTPRSTTLPESHLEQAREELSSGQSLLLKDCDSHDSQGSDFVVETSGPLTPFRVEHAPPKSILKAPRVRFSGFPEEILGLESSLPPPPHFPGREVHLPYAPMAATRALLPQPAPPSPPPPPRPPPNEGPHPPSLFTSKIEVDEYLSETAYLLYVRFMKELSDFVELQGEVTRKRLAVQEMRTELGRLRDIVSRCDLEFFDYVRQCVTNQSNFLDSTLRDLFEAAQVARDLVGPMEADYEPTEVELGAEEHKLLDKYADLERRFEHFFRLNTEPTRQSMPAESIEYESSTHLSDSVKEPWETYDTRNLGLLHGHAIGDNVMVGQVPRSIEEEAHTALTDVNQSYLRPSLDTMDRISDLGIPSVRHHSTTTPDDMAPDEFLVDLFGIVGARLDSSMPYQDLETRVGMISETLEGVASHPSFDECDILDLFPDDSPVDMTLQEGETLLLLDEEEISLSTLSDYLMRFTSTPDRINKWILHQLRVSRREAYALQRCVALYSPYQSDWAVASLMEWPNDDLGSTGVYRQGSIESVNEELELGNTGFYRQGHSESISEELELHETAIPVRVRRVPVFGMD</sequence>
<evidence type="ECO:0000313" key="2">
    <source>
        <dbReference type="EMBL" id="KAF2823147.1"/>
    </source>
</evidence>
<protein>
    <submittedName>
        <fullName evidence="2">Uncharacterized protein</fullName>
    </submittedName>
</protein>
<dbReference type="EMBL" id="MU006233">
    <property type="protein sequence ID" value="KAF2823147.1"/>
    <property type="molecule type" value="Genomic_DNA"/>
</dbReference>
<feature type="region of interest" description="Disordered" evidence="1">
    <location>
        <begin position="14"/>
        <end position="173"/>
    </location>
</feature>
<keyword evidence="3" id="KW-1185">Reference proteome</keyword>
<organism evidence="2 3">
    <name type="scientific">Ophiobolus disseminans</name>
    <dbReference type="NCBI Taxonomy" id="1469910"/>
    <lineage>
        <taxon>Eukaryota</taxon>
        <taxon>Fungi</taxon>
        <taxon>Dikarya</taxon>
        <taxon>Ascomycota</taxon>
        <taxon>Pezizomycotina</taxon>
        <taxon>Dothideomycetes</taxon>
        <taxon>Pleosporomycetidae</taxon>
        <taxon>Pleosporales</taxon>
        <taxon>Pleosporineae</taxon>
        <taxon>Phaeosphaeriaceae</taxon>
        <taxon>Ophiobolus</taxon>
    </lineage>
</organism>
<proteinExistence type="predicted"/>
<feature type="compositionally biased region" description="Pro residues" evidence="1">
    <location>
        <begin position="240"/>
        <end position="261"/>
    </location>
</feature>
<accession>A0A6A6ZS46</accession>
<evidence type="ECO:0000313" key="3">
    <source>
        <dbReference type="Proteomes" id="UP000799424"/>
    </source>
</evidence>
<reference evidence="2" key="1">
    <citation type="journal article" date="2020" name="Stud. Mycol.">
        <title>101 Dothideomycetes genomes: a test case for predicting lifestyles and emergence of pathogens.</title>
        <authorList>
            <person name="Haridas S."/>
            <person name="Albert R."/>
            <person name="Binder M."/>
            <person name="Bloem J."/>
            <person name="Labutti K."/>
            <person name="Salamov A."/>
            <person name="Andreopoulos B."/>
            <person name="Baker S."/>
            <person name="Barry K."/>
            <person name="Bills G."/>
            <person name="Bluhm B."/>
            <person name="Cannon C."/>
            <person name="Castanera R."/>
            <person name="Culley D."/>
            <person name="Daum C."/>
            <person name="Ezra D."/>
            <person name="Gonzalez J."/>
            <person name="Henrissat B."/>
            <person name="Kuo A."/>
            <person name="Liang C."/>
            <person name="Lipzen A."/>
            <person name="Lutzoni F."/>
            <person name="Magnuson J."/>
            <person name="Mondo S."/>
            <person name="Nolan M."/>
            <person name="Ohm R."/>
            <person name="Pangilinan J."/>
            <person name="Park H.-J."/>
            <person name="Ramirez L."/>
            <person name="Alfaro M."/>
            <person name="Sun H."/>
            <person name="Tritt A."/>
            <person name="Yoshinaga Y."/>
            <person name="Zwiers L.-H."/>
            <person name="Turgeon B."/>
            <person name="Goodwin S."/>
            <person name="Spatafora J."/>
            <person name="Crous P."/>
            <person name="Grigoriev I."/>
        </authorList>
    </citation>
    <scope>NUCLEOTIDE SEQUENCE</scope>
    <source>
        <strain evidence="2">CBS 113818</strain>
    </source>
</reference>
<name>A0A6A6ZS46_9PLEO</name>
<feature type="compositionally biased region" description="Basic and acidic residues" evidence="1">
    <location>
        <begin position="140"/>
        <end position="149"/>
    </location>
</feature>
<feature type="compositionally biased region" description="Basic and acidic residues" evidence="1">
    <location>
        <begin position="113"/>
        <end position="122"/>
    </location>
</feature>